<keyword evidence="1" id="KW-1133">Transmembrane helix</keyword>
<dbReference type="PROSITE" id="PS00409">
    <property type="entry name" value="PROKAR_NTER_METHYL"/>
    <property type="match status" value="1"/>
</dbReference>
<dbReference type="Proteomes" id="UP001595926">
    <property type="component" value="Unassembled WGS sequence"/>
</dbReference>
<dbReference type="Pfam" id="PF07963">
    <property type="entry name" value="N_methyl"/>
    <property type="match status" value="1"/>
</dbReference>
<name>A0ABV9TB75_9GAMM</name>
<accession>A0ABV9TB75</accession>
<gene>
    <name evidence="2" type="ORF">ACFPDQ_04645</name>
</gene>
<protein>
    <submittedName>
        <fullName evidence="2">PilW family protein</fullName>
    </submittedName>
</protein>
<evidence type="ECO:0000256" key="1">
    <source>
        <dbReference type="SAM" id="Phobius"/>
    </source>
</evidence>
<evidence type="ECO:0000313" key="3">
    <source>
        <dbReference type="Proteomes" id="UP001595926"/>
    </source>
</evidence>
<keyword evidence="3" id="KW-1185">Reference proteome</keyword>
<proteinExistence type="predicted"/>
<reference evidence="3" key="1">
    <citation type="journal article" date="2019" name="Int. J. Syst. Evol. Microbiol.">
        <title>The Global Catalogue of Microorganisms (GCM) 10K type strain sequencing project: providing services to taxonomists for standard genome sequencing and annotation.</title>
        <authorList>
            <consortium name="The Broad Institute Genomics Platform"/>
            <consortium name="The Broad Institute Genome Sequencing Center for Infectious Disease"/>
            <person name="Wu L."/>
            <person name="Ma J."/>
        </authorList>
    </citation>
    <scope>NUCLEOTIDE SEQUENCE [LARGE SCALE GENOMIC DNA]</scope>
    <source>
        <strain evidence="3">CGMCC 1.13718</strain>
    </source>
</reference>
<keyword evidence="1" id="KW-0812">Transmembrane</keyword>
<dbReference type="RefSeq" id="WP_159240218.1">
    <property type="nucleotide sequence ID" value="NZ_JBHSJH010000002.1"/>
</dbReference>
<dbReference type="InterPro" id="IPR012902">
    <property type="entry name" value="N_methyl_site"/>
</dbReference>
<keyword evidence="1" id="KW-0472">Membrane</keyword>
<organism evidence="2 3">
    <name type="scientific">Pseudofrancisella aestuarii</name>
    <dbReference type="NCBI Taxonomy" id="2670347"/>
    <lineage>
        <taxon>Bacteria</taxon>
        <taxon>Pseudomonadati</taxon>
        <taxon>Pseudomonadota</taxon>
        <taxon>Gammaproteobacteria</taxon>
        <taxon>Thiotrichales</taxon>
        <taxon>Francisellaceae</taxon>
        <taxon>Pseudofrancisella</taxon>
    </lineage>
</organism>
<sequence>MNKYQKGITLVELLVSMTISVIVIGSSITTYVGVKKIYQNINQQANDNVKALMVKQAFENILSNMGFACVYGSQNQSFEDNTGDNMLSILEKGVASVGNMPFPNDYGLPGSMEGDCSGECFQIGTDYLMIQRDTEYTNTVSDSSGLVFTVPKNSIKELASDEYIITCTANAYNLMKISDISTNGEETSITISNNIDSSIGKGGYVGKYELDIYYIRDTGRLDKLGNKIYSLYLYIRDSSSRGMSYELIDGVSNLKIAYVKTEDVSQGSNINWSSISSATRLDKNVSGLKLSFDINGQTYNRIIPINVN</sequence>
<comment type="caution">
    <text evidence="2">The sequence shown here is derived from an EMBL/GenBank/DDBJ whole genome shotgun (WGS) entry which is preliminary data.</text>
</comment>
<feature type="transmembrane region" description="Helical" evidence="1">
    <location>
        <begin position="12"/>
        <end position="34"/>
    </location>
</feature>
<dbReference type="EMBL" id="JBHSJH010000002">
    <property type="protein sequence ID" value="MFC4892332.1"/>
    <property type="molecule type" value="Genomic_DNA"/>
</dbReference>
<evidence type="ECO:0000313" key="2">
    <source>
        <dbReference type="EMBL" id="MFC4892332.1"/>
    </source>
</evidence>